<dbReference type="HOGENOM" id="CLU_3219409_0_0_10"/>
<dbReference type="STRING" id="867902.Ornrh_2364"/>
<dbReference type="Proteomes" id="UP000006051">
    <property type="component" value="Chromosome"/>
</dbReference>
<proteinExistence type="predicted"/>
<protein>
    <submittedName>
        <fullName evidence="1">Uncharacterized protein</fullName>
    </submittedName>
</protein>
<organism evidence="1 2">
    <name type="scientific">Ornithobacterium rhinotracheale (strain ATCC 51463 / DSM 15997 / CCUG 23171 / CIP 104009 / LMG 9086)</name>
    <dbReference type="NCBI Taxonomy" id="867902"/>
    <lineage>
        <taxon>Bacteria</taxon>
        <taxon>Pseudomonadati</taxon>
        <taxon>Bacteroidota</taxon>
        <taxon>Flavobacteriia</taxon>
        <taxon>Flavobacteriales</taxon>
        <taxon>Weeksellaceae</taxon>
        <taxon>Ornithobacterium</taxon>
    </lineage>
</organism>
<gene>
    <name evidence="1" type="ordered locus">Ornrh_2364</name>
</gene>
<evidence type="ECO:0000313" key="1">
    <source>
        <dbReference type="EMBL" id="AFL98492.1"/>
    </source>
</evidence>
<dbReference type="AlphaFoldDB" id="I4A3F8"/>
<dbReference type="RefSeq" id="WP_014791993.1">
    <property type="nucleotide sequence ID" value="NC_018016.1"/>
</dbReference>
<dbReference type="EMBL" id="CP003283">
    <property type="protein sequence ID" value="AFL98492.1"/>
    <property type="molecule type" value="Genomic_DNA"/>
</dbReference>
<evidence type="ECO:0000313" key="2">
    <source>
        <dbReference type="Proteomes" id="UP000006051"/>
    </source>
</evidence>
<accession>I4A3F8</accession>
<name>I4A3F8_ORNRL</name>
<dbReference type="eggNOG" id="COG2963">
    <property type="taxonomic scope" value="Bacteria"/>
</dbReference>
<sequence length="44" mass="5407">MVKKQTKSEKLIKKVRRNTRQVYNAEQKILIIYNLEDIYLRRQG</sequence>
<dbReference type="KEGG" id="orh:Ornrh_2364"/>
<dbReference type="GeneID" id="75428832"/>
<reference evidence="1 2" key="1">
    <citation type="submission" date="2012-06" db="EMBL/GenBank/DDBJ databases">
        <title>The complete genome of Ornithobacterium rhinotracheale DSM 15997.</title>
        <authorList>
            <consortium name="US DOE Joint Genome Institute (JGI-PGF)"/>
            <person name="Lucas S."/>
            <person name="Copeland A."/>
            <person name="Lapidus A."/>
            <person name="Goodwin L."/>
            <person name="Pitluck S."/>
            <person name="Peters L."/>
            <person name="Mikhailova N."/>
            <person name="Teshima H."/>
            <person name="Kyrpides N."/>
            <person name="Mavromatis K."/>
            <person name="Pagani I."/>
            <person name="Ivanova N."/>
            <person name="Ovchinnikova G."/>
            <person name="Zeytun A."/>
            <person name="Detter J.C."/>
            <person name="Han C."/>
            <person name="Land M."/>
            <person name="Hauser L."/>
            <person name="Markowitz V."/>
            <person name="Cheng J.-F."/>
            <person name="Hugenholtz P."/>
            <person name="Woyke T."/>
            <person name="Wu D."/>
            <person name="Lang E."/>
            <person name="Kopitz M."/>
            <person name="Brambilla E."/>
            <person name="Klenk H.-P."/>
            <person name="Eisen J.A."/>
        </authorList>
    </citation>
    <scope>NUCLEOTIDE SEQUENCE [LARGE SCALE GENOMIC DNA]</scope>
    <source>
        <strain evidence="2">ATCC 51463 / DSM 15997 / CCUG 23171 / LMG 9086</strain>
    </source>
</reference>
<keyword evidence="2" id="KW-1185">Reference proteome</keyword>